<organism evidence="1 2">
    <name type="scientific">Geobacillus proteiniphilus</name>
    <dbReference type="NCBI Taxonomy" id="860353"/>
    <lineage>
        <taxon>Bacteria</taxon>
        <taxon>Bacillati</taxon>
        <taxon>Bacillota</taxon>
        <taxon>Bacilli</taxon>
        <taxon>Bacillales</taxon>
        <taxon>Anoxybacillaceae</taxon>
        <taxon>Geobacillus</taxon>
    </lineage>
</organism>
<dbReference type="EMBL" id="MQMG01000011">
    <property type="protein sequence ID" value="OKO95024.1"/>
    <property type="molecule type" value="Genomic_DNA"/>
</dbReference>
<gene>
    <name evidence="1" type="ORF">BRO54_1229</name>
</gene>
<reference evidence="2" key="2">
    <citation type="submission" date="2017-01" db="EMBL/GenBank/DDBJ databases">
        <title>Genome sequencing and annotation of Geobacillus sp. 1017, a Hydrocarbon-Oxidizing Thermophilic Bacterium Isolated from a Heavy Oil Reservoir (China).</title>
        <authorList>
            <person name="Kadnikov V.V."/>
            <person name="Mardanov A.V."/>
            <person name="Poltaraus A.B."/>
            <person name="Sokolova D.S."/>
            <person name="Semenova E.M."/>
            <person name="Ravin N.V."/>
            <person name="Tourova T.P."/>
            <person name="Nazina T.N."/>
        </authorList>
    </citation>
    <scope>NUCLEOTIDE SEQUENCE [LARGE SCALE GENOMIC DNA]</scope>
    <source>
        <strain evidence="2">1017</strain>
    </source>
</reference>
<evidence type="ECO:0000313" key="2">
    <source>
        <dbReference type="Proteomes" id="UP000186030"/>
    </source>
</evidence>
<reference evidence="1 2" key="1">
    <citation type="submission" date="2016-11" db="EMBL/GenBank/DDBJ databases">
        <authorList>
            <person name="Kadnikov V."/>
            <person name="Nazina T."/>
        </authorList>
    </citation>
    <scope>NUCLEOTIDE SEQUENCE [LARGE SCALE GENOMIC DNA]</scope>
    <source>
        <strain evidence="1 2">1017</strain>
    </source>
</reference>
<name>A0A1Q5T4A4_9BACL</name>
<dbReference type="AlphaFoldDB" id="A0A1Q5T4A4"/>
<sequence length="43" mass="5151">MINVALFFIEESLFFTDLFGQLRFHFSQHKNFFLQPVAKQSRA</sequence>
<accession>A0A1Q5T4A4</accession>
<protein>
    <submittedName>
        <fullName evidence="1">Uncharacterized protein</fullName>
    </submittedName>
</protein>
<comment type="caution">
    <text evidence="1">The sequence shown here is derived from an EMBL/GenBank/DDBJ whole genome shotgun (WGS) entry which is preliminary data.</text>
</comment>
<proteinExistence type="predicted"/>
<evidence type="ECO:0000313" key="1">
    <source>
        <dbReference type="EMBL" id="OKO95024.1"/>
    </source>
</evidence>
<dbReference type="Proteomes" id="UP000186030">
    <property type="component" value="Unassembled WGS sequence"/>
</dbReference>